<dbReference type="FunFam" id="1.20.58.1020:FF:000001">
    <property type="entry name" value="DNA replication complex GINS protein PSF2"/>
    <property type="match status" value="1"/>
</dbReference>
<dbReference type="InterPro" id="IPR036224">
    <property type="entry name" value="GINS_bundle-like_dom_sf"/>
</dbReference>
<evidence type="ECO:0000256" key="3">
    <source>
        <dbReference type="ARBA" id="ARBA00022705"/>
    </source>
</evidence>
<dbReference type="CDD" id="cd21694">
    <property type="entry name" value="GINS_B_Psf2"/>
    <property type="match status" value="1"/>
</dbReference>
<comment type="subunit">
    <text evidence="5">Component of the GINS complex.</text>
</comment>
<dbReference type="GO" id="GO:0000811">
    <property type="term" value="C:GINS complex"/>
    <property type="evidence" value="ECO:0007669"/>
    <property type="project" value="TreeGrafter"/>
</dbReference>
<comment type="caution">
    <text evidence="8">The sequence shown here is derived from an EMBL/GenBank/DDBJ whole genome shotgun (WGS) entry which is preliminary data.</text>
</comment>
<dbReference type="EMBL" id="JAWQEG010003646">
    <property type="protein sequence ID" value="KAK3865181.1"/>
    <property type="molecule type" value="Genomic_DNA"/>
</dbReference>
<feature type="domain" description="DNA replication complex GINS protein PSF2 N-terminal" evidence="7">
    <location>
        <begin position="5"/>
        <end position="61"/>
    </location>
</feature>
<evidence type="ECO:0000313" key="8">
    <source>
        <dbReference type="EMBL" id="KAK3865181.1"/>
    </source>
</evidence>
<feature type="domain" description="GINS subunit" evidence="6">
    <location>
        <begin position="65"/>
        <end position="161"/>
    </location>
</feature>
<gene>
    <name evidence="8" type="ORF">Pcinc_029193</name>
</gene>
<dbReference type="InterPro" id="IPR056784">
    <property type="entry name" value="PSF2_N"/>
</dbReference>
<dbReference type="GO" id="GO:0000727">
    <property type="term" value="P:double-strand break repair via break-induced replication"/>
    <property type="evidence" value="ECO:0007669"/>
    <property type="project" value="TreeGrafter"/>
</dbReference>
<dbReference type="PANTHER" id="PTHR12772:SF0">
    <property type="entry name" value="DNA REPLICATION COMPLEX GINS PROTEIN PSF2"/>
    <property type="match status" value="1"/>
</dbReference>
<dbReference type="PANTHER" id="PTHR12772">
    <property type="entry name" value="DNA REPLICATION COMPLEX GINS PROTEIN PSF2"/>
    <property type="match status" value="1"/>
</dbReference>
<dbReference type="Pfam" id="PF25005">
    <property type="entry name" value="PSF2_N"/>
    <property type="match status" value="1"/>
</dbReference>
<dbReference type="SUPFAM" id="SSF158573">
    <property type="entry name" value="GINS helical bundle-like"/>
    <property type="match status" value="1"/>
</dbReference>
<dbReference type="Gene3D" id="3.40.5.50">
    <property type="match status" value="1"/>
</dbReference>
<evidence type="ECO:0000313" key="9">
    <source>
        <dbReference type="Proteomes" id="UP001286313"/>
    </source>
</evidence>
<organism evidence="8 9">
    <name type="scientific">Petrolisthes cinctipes</name>
    <name type="common">Flat porcelain crab</name>
    <dbReference type="NCBI Taxonomy" id="88211"/>
    <lineage>
        <taxon>Eukaryota</taxon>
        <taxon>Metazoa</taxon>
        <taxon>Ecdysozoa</taxon>
        <taxon>Arthropoda</taxon>
        <taxon>Crustacea</taxon>
        <taxon>Multicrustacea</taxon>
        <taxon>Malacostraca</taxon>
        <taxon>Eumalacostraca</taxon>
        <taxon>Eucarida</taxon>
        <taxon>Decapoda</taxon>
        <taxon>Pleocyemata</taxon>
        <taxon>Anomura</taxon>
        <taxon>Galatheoidea</taxon>
        <taxon>Porcellanidae</taxon>
        <taxon>Petrolisthes</taxon>
    </lineage>
</organism>
<dbReference type="GO" id="GO:0071162">
    <property type="term" value="C:CMG complex"/>
    <property type="evidence" value="ECO:0007669"/>
    <property type="project" value="UniProtKB-ARBA"/>
</dbReference>
<reference evidence="8" key="1">
    <citation type="submission" date="2023-10" db="EMBL/GenBank/DDBJ databases">
        <title>Genome assemblies of two species of porcelain crab, Petrolisthes cinctipes and Petrolisthes manimaculis (Anomura: Porcellanidae).</title>
        <authorList>
            <person name="Angst P."/>
        </authorList>
    </citation>
    <scope>NUCLEOTIDE SEQUENCE</scope>
    <source>
        <strain evidence="8">PB745_01</strain>
        <tissue evidence="8">Gill</tissue>
    </source>
</reference>
<evidence type="ECO:0000256" key="2">
    <source>
        <dbReference type="ARBA" id="ARBA00010565"/>
    </source>
</evidence>
<name>A0AAE1F1I3_PETCI</name>
<evidence type="ECO:0000259" key="7">
    <source>
        <dbReference type="Pfam" id="PF25005"/>
    </source>
</evidence>
<dbReference type="PIRSF" id="PIRSF028998">
    <property type="entry name" value="GINS_Psf2_subgr"/>
    <property type="match status" value="1"/>
</dbReference>
<evidence type="ECO:0000256" key="5">
    <source>
        <dbReference type="PIRNR" id="PIRNR028998"/>
    </source>
</evidence>
<accession>A0AAE1F1I3</accession>
<dbReference type="InterPro" id="IPR021151">
    <property type="entry name" value="GINS_A"/>
</dbReference>
<keyword evidence="4 5" id="KW-0539">Nucleus</keyword>
<comment type="subcellular location">
    <subcellularLocation>
        <location evidence="1 5">Nucleus</location>
    </subcellularLocation>
</comment>
<evidence type="ECO:0000256" key="1">
    <source>
        <dbReference type="ARBA" id="ARBA00004123"/>
    </source>
</evidence>
<dbReference type="FunFam" id="3.40.5.50:FF:000001">
    <property type="entry name" value="DNA replication complex GINS protein PSF2"/>
    <property type="match status" value="1"/>
</dbReference>
<protein>
    <recommendedName>
        <fullName evidence="5">DNA replication complex GINS protein PSF2</fullName>
    </recommendedName>
</protein>
<dbReference type="SUPFAM" id="SSF160059">
    <property type="entry name" value="PriA/YqbF domain"/>
    <property type="match status" value="1"/>
</dbReference>
<dbReference type="AlphaFoldDB" id="A0AAE1F1I3"/>
<keyword evidence="3 5" id="KW-0235">DNA replication</keyword>
<sequence>MDSIEIEFLAEKAPVTIVPNFTHDKLYLISGDVGPFTAGLPVEVPLWLGINLRQRGKCRLVAPEWMDVEKLTEKKEEEKQSKVFTQMPCEHYLIVTQLLLSSAPEDIPNAQQIKTLVKDIWDLRISKLRSSVAEFIESEGTHATLDRLTLLEINSVRPFLPHAFDQLHRLSKSAHGSNLSQTTQDIQY</sequence>
<evidence type="ECO:0000256" key="4">
    <source>
        <dbReference type="ARBA" id="ARBA00023242"/>
    </source>
</evidence>
<comment type="similarity">
    <text evidence="2 5">Belongs to the GINS2/PSF2 family.</text>
</comment>
<dbReference type="Pfam" id="PF05916">
    <property type="entry name" value="Sld5"/>
    <property type="match status" value="1"/>
</dbReference>
<keyword evidence="9" id="KW-1185">Reference proteome</keyword>
<dbReference type="CDD" id="cd11712">
    <property type="entry name" value="GINS_A_psf2"/>
    <property type="match status" value="1"/>
</dbReference>
<dbReference type="InterPro" id="IPR007257">
    <property type="entry name" value="GINS_Psf2"/>
</dbReference>
<evidence type="ECO:0000259" key="6">
    <source>
        <dbReference type="Pfam" id="PF05916"/>
    </source>
</evidence>
<dbReference type="Gene3D" id="1.20.58.1020">
    <property type="match status" value="1"/>
</dbReference>
<proteinExistence type="inferred from homology"/>
<dbReference type="GO" id="GO:0006260">
    <property type="term" value="P:DNA replication"/>
    <property type="evidence" value="ECO:0007669"/>
    <property type="project" value="UniProtKB-KW"/>
</dbReference>
<dbReference type="Proteomes" id="UP001286313">
    <property type="component" value="Unassembled WGS sequence"/>
</dbReference>